<feature type="domain" description="CCR4-NOT transcription complex subunit 1 TTP binding" evidence="1">
    <location>
        <begin position="359"/>
        <end position="520"/>
    </location>
</feature>
<feature type="domain" description="CCR4-NOT transcription complex subunit 1 TTP binding" evidence="1">
    <location>
        <begin position="689"/>
        <end position="803"/>
    </location>
</feature>
<feature type="domain" description="CCR4-NOT transcription complex subunit 1 TTP binding" evidence="1">
    <location>
        <begin position="533"/>
        <end position="686"/>
    </location>
</feature>
<proteinExistence type="predicted"/>
<dbReference type="Pfam" id="PF16417">
    <property type="entry name" value="CNOT1_TTP_bind"/>
    <property type="match status" value="3"/>
</dbReference>
<feature type="domain" description="CCR4-NOT transcription complex subunit 1 HEAT repeat" evidence="2">
    <location>
        <begin position="177"/>
        <end position="323"/>
    </location>
</feature>
<dbReference type="GO" id="GO:0060090">
    <property type="term" value="F:molecular adaptor activity"/>
    <property type="evidence" value="ECO:0007669"/>
    <property type="project" value="TreeGrafter"/>
</dbReference>
<accession>A0AAV9MPI5</accession>
<comment type="caution">
    <text evidence="3">The sequence shown here is derived from an EMBL/GenBank/DDBJ whole genome shotgun (WGS) entry which is preliminary data.</text>
</comment>
<dbReference type="GO" id="GO:0030015">
    <property type="term" value="C:CCR4-NOT core complex"/>
    <property type="evidence" value="ECO:0007669"/>
    <property type="project" value="InterPro"/>
</dbReference>
<name>A0AAV9MPI5_9SOLN</name>
<dbReference type="InterPro" id="IPR038535">
    <property type="entry name" value="CNOT1_TTP_bind_sf"/>
</dbReference>
<dbReference type="PANTHER" id="PTHR13162:SF8">
    <property type="entry name" value="CCR4-NOT TRANSCRIPTION COMPLEX SUBUNIT 1"/>
    <property type="match status" value="1"/>
</dbReference>
<dbReference type="Pfam" id="PF16418">
    <property type="entry name" value="CNOT1_HEAT"/>
    <property type="match status" value="1"/>
</dbReference>
<gene>
    <name evidence="3" type="ORF">R3W88_002467</name>
</gene>
<keyword evidence="4" id="KW-1185">Reference proteome</keyword>
<dbReference type="InterPro" id="IPR032193">
    <property type="entry name" value="CNOT1_TTP_bind"/>
</dbReference>
<evidence type="ECO:0000313" key="4">
    <source>
        <dbReference type="Proteomes" id="UP001311915"/>
    </source>
</evidence>
<dbReference type="InterPro" id="IPR040398">
    <property type="entry name" value="Not1"/>
</dbReference>
<dbReference type="AlphaFoldDB" id="A0AAV9MPI5"/>
<dbReference type="GO" id="GO:0000932">
    <property type="term" value="C:P-body"/>
    <property type="evidence" value="ECO:0007669"/>
    <property type="project" value="TreeGrafter"/>
</dbReference>
<dbReference type="Proteomes" id="UP001311915">
    <property type="component" value="Unassembled WGS sequence"/>
</dbReference>
<dbReference type="GO" id="GO:0000288">
    <property type="term" value="P:nuclear-transcribed mRNA catabolic process, deadenylation-dependent decay"/>
    <property type="evidence" value="ECO:0007669"/>
    <property type="project" value="TreeGrafter"/>
</dbReference>
<evidence type="ECO:0000259" key="1">
    <source>
        <dbReference type="Pfam" id="PF16417"/>
    </source>
</evidence>
<dbReference type="Gene3D" id="1.25.40.840">
    <property type="entry name" value="CCR4-NOT transcription complex subunit 1 TTP binding domain"/>
    <property type="match status" value="3"/>
</dbReference>
<dbReference type="InterPro" id="IPR032194">
    <property type="entry name" value="CNOT1_HEAT"/>
</dbReference>
<sequence length="810" mass="90946">MQDNISQCQEFLSLFLPLDEVTIARIVGVIVCTQSDDKSVHSKLLADLCGNNTIDLSQMTDWDADTLIYATKQLAPELNWVTIMENLDHEGFYIPNEAAFLLFDVSPLEVFTFAHSGRQLACVDIVNDHKVQIEHANHAWLCLDLLEVLCQLAERDHASSVRSILEPSETASNLLQQEVSSAVIPILLQNADGSGMIVHLWHVNPNILLRGLVDAMSTDPENMSRFLAACQEIKILSPILDMIPYPFGVRLAALASCKGLIDLEKWLSSNLNAYKDAFYEECIKFSKEVHLAAQVVTSNHFCSPNALRTIYLETSSTFLKVLQSHSGLVSSPHLSVETDKLHVTYMGTNSRFKSSGSADTTFGGMSDIEAEANFYFHQLFFGQVTNDTMIRMLAHLKASAEKSEQAIFRCMIVKLLTESFAKYPVSQLPMSAVLFGSLIKNQLTTDHTLGIALLAVLDALHECQFSNMFVFGIGALAQFVDRLIEWPYYGSLIVKIWLLREMNSDLVVLIEQALARTSQAHAGHCPAVDEVHQAEASLYFNQLFSGQLTNDEMIGMLAHFKESTDNRERAIFGCMIVMLFNEFKLFAHFSKRILKIHAVFTGSLIKNQLVTNHILDTALQKVLDSLREPADSKMFYLGIRVLAQFVDRVIEWPQYCNRIVQISHVRSSHPELVAFVERALSRVSQAHASQSSAADGYYANDIEAEATLHFQQMFSGQLTSDAVIQMLAQFKGSTDNREQAIFQCMIVKLCREYKIYVMYPEKQLKIAAAFLESLTKNKLITHPTVCKICNQALRAVLDELHEAVKFDQRT</sequence>
<evidence type="ECO:0000313" key="3">
    <source>
        <dbReference type="EMBL" id="KAK4738770.1"/>
    </source>
</evidence>
<dbReference type="EMBL" id="JAWPEI010000001">
    <property type="protein sequence ID" value="KAK4738770.1"/>
    <property type="molecule type" value="Genomic_DNA"/>
</dbReference>
<reference evidence="3 4" key="1">
    <citation type="submission" date="2023-10" db="EMBL/GenBank/DDBJ databases">
        <title>Genome-Wide Identification Analysis in wild type Solanum Pinnatisectum Reveals Some Genes Defensing Phytophthora Infestans.</title>
        <authorList>
            <person name="Sun C."/>
        </authorList>
    </citation>
    <scope>NUCLEOTIDE SEQUENCE [LARGE SCALE GENOMIC DNA]</scope>
    <source>
        <strain evidence="3">LQN</strain>
        <tissue evidence="3">Leaf</tissue>
    </source>
</reference>
<evidence type="ECO:0000259" key="2">
    <source>
        <dbReference type="Pfam" id="PF16418"/>
    </source>
</evidence>
<protein>
    <submittedName>
        <fullName evidence="3">Uncharacterized protein</fullName>
    </submittedName>
</protein>
<dbReference type="GO" id="GO:0017148">
    <property type="term" value="P:negative regulation of translation"/>
    <property type="evidence" value="ECO:0007669"/>
    <property type="project" value="InterPro"/>
</dbReference>
<organism evidence="3 4">
    <name type="scientific">Solanum pinnatisectum</name>
    <name type="common">tansyleaf nightshade</name>
    <dbReference type="NCBI Taxonomy" id="50273"/>
    <lineage>
        <taxon>Eukaryota</taxon>
        <taxon>Viridiplantae</taxon>
        <taxon>Streptophyta</taxon>
        <taxon>Embryophyta</taxon>
        <taxon>Tracheophyta</taxon>
        <taxon>Spermatophyta</taxon>
        <taxon>Magnoliopsida</taxon>
        <taxon>eudicotyledons</taxon>
        <taxon>Gunneridae</taxon>
        <taxon>Pentapetalae</taxon>
        <taxon>asterids</taxon>
        <taxon>lamiids</taxon>
        <taxon>Solanales</taxon>
        <taxon>Solanaceae</taxon>
        <taxon>Solanoideae</taxon>
        <taxon>Solaneae</taxon>
        <taxon>Solanum</taxon>
    </lineage>
</organism>
<dbReference type="PANTHER" id="PTHR13162">
    <property type="entry name" value="CCR4-NOT TRANSCRIPTION COMPLEX"/>
    <property type="match status" value="1"/>
</dbReference>